<evidence type="ECO:0000256" key="4">
    <source>
        <dbReference type="SAM" id="Coils"/>
    </source>
</evidence>
<feature type="domain" description="Methyl-accepting transducer" evidence="6">
    <location>
        <begin position="424"/>
        <end position="667"/>
    </location>
</feature>
<dbReference type="PROSITE" id="PS50111">
    <property type="entry name" value="CHEMOTAXIS_TRANSDUC_2"/>
    <property type="match status" value="1"/>
</dbReference>
<feature type="coiled-coil region" evidence="4">
    <location>
        <begin position="97"/>
        <end position="124"/>
    </location>
</feature>
<dbReference type="SMART" id="SM00304">
    <property type="entry name" value="HAMP"/>
    <property type="match status" value="1"/>
</dbReference>
<evidence type="ECO:0000313" key="10">
    <source>
        <dbReference type="Proteomes" id="UP000245629"/>
    </source>
</evidence>
<evidence type="ECO:0000256" key="2">
    <source>
        <dbReference type="ARBA" id="ARBA00029447"/>
    </source>
</evidence>
<dbReference type="InterPro" id="IPR004089">
    <property type="entry name" value="MCPsignal_dom"/>
</dbReference>
<keyword evidence="5" id="KW-1133">Transmembrane helix</keyword>
<dbReference type="KEGG" id="azz:DEW08_26460"/>
<dbReference type="SMART" id="SM01358">
    <property type="entry name" value="HBM"/>
    <property type="match status" value="1"/>
</dbReference>
<dbReference type="Pfam" id="PF00015">
    <property type="entry name" value="MCPsignal"/>
    <property type="match status" value="1"/>
</dbReference>
<dbReference type="Proteomes" id="UP000245629">
    <property type="component" value="Plasmid unnamed2"/>
</dbReference>
<reference evidence="10" key="1">
    <citation type="submission" date="2018-05" db="EMBL/GenBank/DDBJ databases">
        <title>Azospirillum thermophila sp. nov., a novel isolated from hot spring.</title>
        <authorList>
            <person name="Zhao Z."/>
        </authorList>
    </citation>
    <scope>NUCLEOTIDE SEQUENCE [LARGE SCALE GENOMIC DNA]</scope>
    <source>
        <strain evidence="10">CFH 70021</strain>
        <plasmid evidence="10">unnamed2</plasmid>
    </source>
</reference>
<dbReference type="PROSITE" id="PS50885">
    <property type="entry name" value="HAMP"/>
    <property type="match status" value="1"/>
</dbReference>
<keyword evidence="4" id="KW-0175">Coiled coil</keyword>
<feature type="domain" description="HBM" evidence="8">
    <location>
        <begin position="63"/>
        <end position="303"/>
    </location>
</feature>
<evidence type="ECO:0000256" key="1">
    <source>
        <dbReference type="ARBA" id="ARBA00023224"/>
    </source>
</evidence>
<keyword evidence="9" id="KW-0614">Plasmid</keyword>
<dbReference type="OrthoDB" id="7317960at2"/>
<evidence type="ECO:0000259" key="6">
    <source>
        <dbReference type="PROSITE" id="PS50111"/>
    </source>
</evidence>
<dbReference type="AlphaFoldDB" id="A0A2S2CYS2"/>
<feature type="transmembrane region" description="Helical" evidence="5">
    <location>
        <begin position="29"/>
        <end position="48"/>
    </location>
</feature>
<dbReference type="SUPFAM" id="SSF58104">
    <property type="entry name" value="Methyl-accepting chemotaxis protein (MCP) signaling domain"/>
    <property type="match status" value="1"/>
</dbReference>
<dbReference type="GO" id="GO:0016020">
    <property type="term" value="C:membrane"/>
    <property type="evidence" value="ECO:0007669"/>
    <property type="project" value="InterPro"/>
</dbReference>
<dbReference type="Pfam" id="PF16591">
    <property type="entry name" value="HBM"/>
    <property type="match status" value="1"/>
</dbReference>
<name>A0A2S2CYS2_9PROT</name>
<dbReference type="SMART" id="SM00283">
    <property type="entry name" value="MA"/>
    <property type="match status" value="1"/>
</dbReference>
<accession>A0A2S2CYS2</accession>
<dbReference type="Gene3D" id="6.10.340.10">
    <property type="match status" value="1"/>
</dbReference>
<gene>
    <name evidence="9" type="ORF">DEW08_26460</name>
</gene>
<dbReference type="PANTHER" id="PTHR32089">
    <property type="entry name" value="METHYL-ACCEPTING CHEMOTAXIS PROTEIN MCPB"/>
    <property type="match status" value="1"/>
</dbReference>
<dbReference type="PANTHER" id="PTHR32089:SF112">
    <property type="entry name" value="LYSOZYME-LIKE PROTEIN-RELATED"/>
    <property type="match status" value="1"/>
</dbReference>
<dbReference type="InterPro" id="IPR003660">
    <property type="entry name" value="HAMP_dom"/>
</dbReference>
<dbReference type="Gene3D" id="1.10.287.950">
    <property type="entry name" value="Methyl-accepting chemotaxis protein"/>
    <property type="match status" value="1"/>
</dbReference>
<feature type="domain" description="HAMP" evidence="7">
    <location>
        <begin position="337"/>
        <end position="390"/>
    </location>
</feature>
<dbReference type="Pfam" id="PF00672">
    <property type="entry name" value="HAMP"/>
    <property type="match status" value="1"/>
</dbReference>
<keyword evidence="5" id="KW-0812">Transmembrane</keyword>
<keyword evidence="10" id="KW-1185">Reference proteome</keyword>
<proteinExistence type="inferred from homology"/>
<evidence type="ECO:0000256" key="5">
    <source>
        <dbReference type="SAM" id="Phobius"/>
    </source>
</evidence>
<organism evidence="9 10">
    <name type="scientific">Azospirillum thermophilum</name>
    <dbReference type="NCBI Taxonomy" id="2202148"/>
    <lineage>
        <taxon>Bacteria</taxon>
        <taxon>Pseudomonadati</taxon>
        <taxon>Pseudomonadota</taxon>
        <taxon>Alphaproteobacteria</taxon>
        <taxon>Rhodospirillales</taxon>
        <taxon>Azospirillaceae</taxon>
        <taxon>Azospirillum</taxon>
    </lineage>
</organism>
<evidence type="ECO:0000256" key="3">
    <source>
        <dbReference type="PROSITE-ProRule" id="PRU00284"/>
    </source>
</evidence>
<protein>
    <submittedName>
        <fullName evidence="9">Methyl-accepting chemotaxis protein</fullName>
    </submittedName>
</protein>
<dbReference type="InterPro" id="IPR032255">
    <property type="entry name" value="HBM"/>
</dbReference>
<dbReference type="GO" id="GO:0007165">
    <property type="term" value="P:signal transduction"/>
    <property type="evidence" value="ECO:0007669"/>
    <property type="project" value="UniProtKB-KW"/>
</dbReference>
<dbReference type="EMBL" id="CP029357">
    <property type="protein sequence ID" value="AWK89560.1"/>
    <property type="molecule type" value="Genomic_DNA"/>
</dbReference>
<keyword evidence="5" id="KW-0472">Membrane</keyword>
<geneLocation type="plasmid" evidence="9 10">
    <name>unnamed2</name>
</geneLocation>
<comment type="similarity">
    <text evidence="2">Belongs to the methyl-accepting chemotaxis (MCP) protein family.</text>
</comment>
<dbReference type="PROSITE" id="PS51753">
    <property type="entry name" value="HBM"/>
    <property type="match status" value="1"/>
</dbReference>
<evidence type="ECO:0000259" key="7">
    <source>
        <dbReference type="PROSITE" id="PS50885"/>
    </source>
</evidence>
<sequence length="687" mass="72321">MTHAETGRSQGAVAAPASGFLNLSIAAKLGLGFGSLMALLLILGLIAWRGAAQTSEQIQLSAAQGEILESTIRADGILLQARLAVVRYFYLGGESTAAAAKTQLAKFQETLSGLRTRMRLEENRRTIDDILSIKEHYAAAFDDGVRLRSQRQQLISEVAYDLGSRIRDVLGDIRKAEADAGRADAALSVVRLEEKVWTARILAARLIEGDTTYDLATLRKQMDAAAQAIADLAPVLTVPEQKERLAQAGTLLRSYTAGIEKLVQAMADLDRLTAERLTPLSVAIMEKSALLQQRVDAIQTAGRDTAVASAMFAESAAEWLTPLAAVIGALCAWLIARSISRPMEAMTLAMGRLAERDTEVLVPSVGARNEIGRMAGAVQIFKENLIRTIALEKEASESAARIERERKATMAQLADQFESTVLHVVEAVSSAAGQLQSNAQGMSSIAEETAKQSLLVASVTEQASSNLQTVASAAEEMNSSIGEISRQVTDASRVSKDAVVEAEQTNATVEGLAVAAQRIGDVVGLIQDIASQTNLLALNATIEAARAGEAGKGFAVVASEVKQLATQTARATDDISAQIAEIQTQTASAVTAIRSIGRTITQVNEISSTIAAAVEEQSAATAEIGRNVQNVAEGAQNVTAAIAGVSKGAGDAGTASEQVLGAAGQLSNEAERLRNEVSSFIAHIRAA</sequence>
<keyword evidence="1 3" id="KW-0807">Transducer</keyword>
<evidence type="ECO:0000313" key="9">
    <source>
        <dbReference type="EMBL" id="AWK89560.1"/>
    </source>
</evidence>
<evidence type="ECO:0000259" key="8">
    <source>
        <dbReference type="PROSITE" id="PS51753"/>
    </source>
</evidence>